<evidence type="ECO:0000256" key="7">
    <source>
        <dbReference type="NCBIfam" id="TIGR00188"/>
    </source>
</evidence>
<dbReference type="InterPro" id="IPR020568">
    <property type="entry name" value="Ribosomal_Su5_D2-typ_SF"/>
</dbReference>
<dbReference type="GO" id="GO:0030677">
    <property type="term" value="C:ribonuclease P complex"/>
    <property type="evidence" value="ECO:0007669"/>
    <property type="project" value="TreeGrafter"/>
</dbReference>
<evidence type="ECO:0000256" key="2">
    <source>
        <dbReference type="ARBA" id="ARBA00022694"/>
    </source>
</evidence>
<comment type="caution">
    <text evidence="8">The sequence shown here is derived from an EMBL/GenBank/DDBJ whole genome shotgun (WGS) entry which is preliminary data.</text>
</comment>
<organism evidence="8 9">
    <name type="scientific">Candidatus Woesebacteria bacterium RBG_16_34_12</name>
    <dbReference type="NCBI Taxonomy" id="1802480"/>
    <lineage>
        <taxon>Bacteria</taxon>
        <taxon>Candidatus Woeseibacteriota</taxon>
    </lineage>
</organism>
<evidence type="ECO:0000256" key="6">
    <source>
        <dbReference type="ARBA" id="ARBA00022884"/>
    </source>
</evidence>
<dbReference type="PANTHER" id="PTHR33992:SF1">
    <property type="entry name" value="RIBONUCLEASE P PROTEIN COMPONENT"/>
    <property type="match status" value="1"/>
</dbReference>
<reference evidence="8 9" key="1">
    <citation type="journal article" date="2016" name="Nat. Commun.">
        <title>Thousands of microbial genomes shed light on interconnected biogeochemical processes in an aquifer system.</title>
        <authorList>
            <person name="Anantharaman K."/>
            <person name="Brown C.T."/>
            <person name="Hug L.A."/>
            <person name="Sharon I."/>
            <person name="Castelle C.J."/>
            <person name="Probst A.J."/>
            <person name="Thomas B.C."/>
            <person name="Singh A."/>
            <person name="Wilkins M.J."/>
            <person name="Karaoz U."/>
            <person name="Brodie E.L."/>
            <person name="Williams K.H."/>
            <person name="Hubbard S.S."/>
            <person name="Banfield J.F."/>
        </authorList>
    </citation>
    <scope>NUCLEOTIDE SEQUENCE [LARGE SCALE GENOMIC DNA]</scope>
</reference>
<dbReference type="GO" id="GO:0004526">
    <property type="term" value="F:ribonuclease P activity"/>
    <property type="evidence" value="ECO:0007669"/>
    <property type="project" value="UniProtKB-UniRule"/>
</dbReference>
<dbReference type="InterPro" id="IPR020539">
    <property type="entry name" value="RNase_P_CS"/>
</dbReference>
<dbReference type="SUPFAM" id="SSF54211">
    <property type="entry name" value="Ribosomal protein S5 domain 2-like"/>
    <property type="match status" value="1"/>
</dbReference>
<keyword evidence="5" id="KW-0378">Hydrolase</keyword>
<dbReference type="EMBL" id="MGFS01000028">
    <property type="protein sequence ID" value="OGM10852.1"/>
    <property type="molecule type" value="Genomic_DNA"/>
</dbReference>
<evidence type="ECO:0000256" key="3">
    <source>
        <dbReference type="ARBA" id="ARBA00022722"/>
    </source>
</evidence>
<gene>
    <name evidence="8" type="ORF">A2Z22_02935</name>
</gene>
<dbReference type="Gene3D" id="3.30.230.10">
    <property type="match status" value="1"/>
</dbReference>
<dbReference type="GO" id="GO:0042781">
    <property type="term" value="F:3'-tRNA processing endoribonuclease activity"/>
    <property type="evidence" value="ECO:0007669"/>
    <property type="project" value="TreeGrafter"/>
</dbReference>
<evidence type="ECO:0000256" key="1">
    <source>
        <dbReference type="ARBA" id="ARBA00002663"/>
    </source>
</evidence>
<sequence>MYQKKLFGASVLKRGDEKPTRFAFVISKKVNKNASQRNRIKRAMRESVRQSLTHTVKGYDLVFLAKKNIIKKLTEEIMRELNTFLREIKIVK</sequence>
<proteinExistence type="predicted"/>
<dbReference type="InterPro" id="IPR014721">
    <property type="entry name" value="Ribsml_uS5_D2-typ_fold_subgr"/>
</dbReference>
<keyword evidence="4" id="KW-0255">Endonuclease</keyword>
<comment type="function">
    <text evidence="1">RNaseP catalyzes the removal of the 5'-leader sequence from pre-tRNA to produce the mature 5'-terminus. It can also cleave other RNA substrates such as 4.5S RNA. The protein component plays an auxiliary but essential role in vivo by binding to the 5'-leader sequence and broadening the substrate specificity of the ribozyme.</text>
</comment>
<protein>
    <recommendedName>
        <fullName evidence="7">Ribonuclease P protein component</fullName>
        <ecNumber evidence="7">3.1.26.5</ecNumber>
    </recommendedName>
</protein>
<evidence type="ECO:0000256" key="5">
    <source>
        <dbReference type="ARBA" id="ARBA00022801"/>
    </source>
</evidence>
<dbReference type="PROSITE" id="PS00648">
    <property type="entry name" value="RIBONUCLEASE_P"/>
    <property type="match status" value="1"/>
</dbReference>
<keyword evidence="6" id="KW-0694">RNA-binding</keyword>
<keyword evidence="2" id="KW-0819">tRNA processing</keyword>
<dbReference type="Proteomes" id="UP000177053">
    <property type="component" value="Unassembled WGS sequence"/>
</dbReference>
<evidence type="ECO:0000313" key="9">
    <source>
        <dbReference type="Proteomes" id="UP000177053"/>
    </source>
</evidence>
<dbReference type="GO" id="GO:0000049">
    <property type="term" value="F:tRNA binding"/>
    <property type="evidence" value="ECO:0007669"/>
    <property type="project" value="InterPro"/>
</dbReference>
<dbReference type="EC" id="3.1.26.5" evidence="7"/>
<dbReference type="InterPro" id="IPR000100">
    <property type="entry name" value="RNase_P"/>
</dbReference>
<dbReference type="NCBIfam" id="TIGR00188">
    <property type="entry name" value="rnpA"/>
    <property type="match status" value="1"/>
</dbReference>
<name>A0A1F7X6Z0_9BACT</name>
<accession>A0A1F7X6Z0</accession>
<dbReference type="Pfam" id="PF00825">
    <property type="entry name" value="Ribonuclease_P"/>
    <property type="match status" value="1"/>
</dbReference>
<evidence type="ECO:0000256" key="4">
    <source>
        <dbReference type="ARBA" id="ARBA00022759"/>
    </source>
</evidence>
<dbReference type="PANTHER" id="PTHR33992">
    <property type="entry name" value="RIBONUCLEASE P PROTEIN COMPONENT"/>
    <property type="match status" value="1"/>
</dbReference>
<evidence type="ECO:0000313" key="8">
    <source>
        <dbReference type="EMBL" id="OGM10852.1"/>
    </source>
</evidence>
<dbReference type="AlphaFoldDB" id="A0A1F7X6Z0"/>
<keyword evidence="3" id="KW-0540">Nuclease</keyword>